<keyword evidence="3" id="KW-1185">Reference proteome</keyword>
<feature type="chain" id="PRO_5025343014" description="Apolipoprotein F" evidence="1">
    <location>
        <begin position="19"/>
        <end position="514"/>
    </location>
</feature>
<name>A0A6B0S6Q4_9CETA</name>
<dbReference type="InterPro" id="IPR026114">
    <property type="entry name" value="APOF"/>
</dbReference>
<reference evidence="2" key="1">
    <citation type="submission" date="2019-10" db="EMBL/GenBank/DDBJ databases">
        <title>The sequence and de novo assembly of the wild yak genome.</title>
        <authorList>
            <person name="Liu Y."/>
        </authorList>
    </citation>
    <scope>NUCLEOTIDE SEQUENCE [LARGE SCALE GENOMIC DNA]</scope>
    <source>
        <strain evidence="2">WY2019</strain>
    </source>
</reference>
<dbReference type="PANTHER" id="PTHR15011">
    <property type="entry name" value="APOLIPOPROTEIN F"/>
    <property type="match status" value="1"/>
</dbReference>
<evidence type="ECO:0008006" key="4">
    <source>
        <dbReference type="Google" id="ProtNLM"/>
    </source>
</evidence>
<dbReference type="Pfam" id="PF15148">
    <property type="entry name" value="Apolipo_F"/>
    <property type="match status" value="1"/>
</dbReference>
<dbReference type="GO" id="GO:0005615">
    <property type="term" value="C:extracellular space"/>
    <property type="evidence" value="ECO:0007669"/>
    <property type="project" value="TreeGrafter"/>
</dbReference>
<gene>
    <name evidence="2" type="ORF">E5288_WYG018328</name>
</gene>
<dbReference type="AlphaFoldDB" id="A0A6B0S6Q4"/>
<proteinExistence type="predicted"/>
<dbReference type="PANTHER" id="PTHR15011:SF3">
    <property type="entry name" value="APOLIPOPROTEIN F"/>
    <property type="match status" value="1"/>
</dbReference>
<feature type="signal peptide" evidence="1">
    <location>
        <begin position="1"/>
        <end position="18"/>
    </location>
</feature>
<accession>A0A6B0S6Q4</accession>
<keyword evidence="1" id="KW-0732">Signal</keyword>
<evidence type="ECO:0000313" key="3">
    <source>
        <dbReference type="Proteomes" id="UP000322234"/>
    </source>
</evidence>
<protein>
    <recommendedName>
        <fullName evidence="4">Apolipoprotein F</fullName>
    </recommendedName>
</protein>
<evidence type="ECO:0000256" key="1">
    <source>
        <dbReference type="SAM" id="SignalP"/>
    </source>
</evidence>
<evidence type="ECO:0000313" key="2">
    <source>
        <dbReference type="EMBL" id="MXQ97772.1"/>
    </source>
</evidence>
<organism evidence="2 3">
    <name type="scientific">Bos mutus</name>
    <name type="common">wild yak</name>
    <dbReference type="NCBI Taxonomy" id="72004"/>
    <lineage>
        <taxon>Eukaryota</taxon>
        <taxon>Metazoa</taxon>
        <taxon>Chordata</taxon>
        <taxon>Craniata</taxon>
        <taxon>Vertebrata</taxon>
        <taxon>Euteleostomi</taxon>
        <taxon>Mammalia</taxon>
        <taxon>Eutheria</taxon>
        <taxon>Laurasiatheria</taxon>
        <taxon>Artiodactyla</taxon>
        <taxon>Ruminantia</taxon>
        <taxon>Pecora</taxon>
        <taxon>Bovidae</taxon>
        <taxon>Bovinae</taxon>
        <taxon>Bos</taxon>
    </lineage>
</organism>
<dbReference type="Proteomes" id="UP000322234">
    <property type="component" value="Unassembled WGS sequence"/>
</dbReference>
<dbReference type="GO" id="GO:0008203">
    <property type="term" value="P:cholesterol metabolic process"/>
    <property type="evidence" value="ECO:0007669"/>
    <property type="project" value="TreeGrafter"/>
</dbReference>
<comment type="caution">
    <text evidence="2">The sequence shown here is derived from an EMBL/GenBank/DDBJ whole genome shotgun (WGS) entry which is preliminary data.</text>
</comment>
<sequence length="514" mass="55850">MMRAVLLLCCVLMSPVAAFPRNAQEGVLTFQPSISETGHPLNLLSNQILLPDPKTCQDLLHVAPSLAPLPEYLSNLALEVVLEEIGCTTEAHILQLQLVKIGGKDTTETLIRESKKHNEGEGTGQVKVILKDLGRSPGELRFLVSLALMIALDKAGCQGDVQVLQLQLYRQGGVNATQTLIRHLQELEKSRSTGRRVSVDALASALQLWARENPGPQRARRSPSIKDCEQEQEQSVHNIAQMLPGVGTFYNLGTAIYYAVQNCSDVAKERGRDGVIDLGYDLLMAMAGGSRGSTGLIIGTALKPALKAGVQRLIQYYYEREANTPPPETGKEVLRSTSDMSEVEETTTMAPFVSKVCRNSASYINAYKVLSSLGSTEWVLILGNQLFQSGTILLIGLLPSHTRGGAYFSSPTICCCWRCGFGSSCPAPWGRRSCGGANELTAWGSVWLNGRQCRSAPLEVTNSKIQPLSQACGKGAGPRRRQKPRASLEALVPERFLATGSLDRSYCRELGLRP</sequence>
<dbReference type="EMBL" id="VBQZ03000201">
    <property type="protein sequence ID" value="MXQ97772.1"/>
    <property type="molecule type" value="Genomic_DNA"/>
</dbReference>